<gene>
    <name evidence="2" type="ORF">MAR_010067</name>
</gene>
<dbReference type="EMBL" id="CP111015">
    <property type="protein sequence ID" value="WAR03509.1"/>
    <property type="molecule type" value="Genomic_DNA"/>
</dbReference>
<feature type="compositionally biased region" description="Polar residues" evidence="1">
    <location>
        <begin position="323"/>
        <end position="338"/>
    </location>
</feature>
<evidence type="ECO:0000313" key="2">
    <source>
        <dbReference type="EMBL" id="WAR03509.1"/>
    </source>
</evidence>
<accession>A0ABY7E2S4</accession>
<reference evidence="2" key="1">
    <citation type="submission" date="2022-11" db="EMBL/GenBank/DDBJ databases">
        <title>Centuries of genome instability and evolution in soft-shell clam transmissible cancer (bioRxiv).</title>
        <authorList>
            <person name="Hart S.F.M."/>
            <person name="Yonemitsu M.A."/>
            <person name="Giersch R.M."/>
            <person name="Beal B.F."/>
            <person name="Arriagada G."/>
            <person name="Davis B.W."/>
            <person name="Ostrander E.A."/>
            <person name="Goff S.P."/>
            <person name="Metzger M.J."/>
        </authorList>
    </citation>
    <scope>NUCLEOTIDE SEQUENCE</scope>
    <source>
        <strain evidence="2">MELC-2E11</strain>
        <tissue evidence="2">Siphon/mantle</tissue>
    </source>
</reference>
<dbReference type="PANTHER" id="PTHR41148:SF1">
    <property type="entry name" value="LP09875P"/>
    <property type="match status" value="1"/>
</dbReference>
<organism evidence="2 3">
    <name type="scientific">Mya arenaria</name>
    <name type="common">Soft-shell clam</name>
    <dbReference type="NCBI Taxonomy" id="6604"/>
    <lineage>
        <taxon>Eukaryota</taxon>
        <taxon>Metazoa</taxon>
        <taxon>Spiralia</taxon>
        <taxon>Lophotrochozoa</taxon>
        <taxon>Mollusca</taxon>
        <taxon>Bivalvia</taxon>
        <taxon>Autobranchia</taxon>
        <taxon>Heteroconchia</taxon>
        <taxon>Euheterodonta</taxon>
        <taxon>Imparidentia</taxon>
        <taxon>Neoheterodontei</taxon>
        <taxon>Myida</taxon>
        <taxon>Myoidea</taxon>
        <taxon>Myidae</taxon>
        <taxon>Mya</taxon>
    </lineage>
</organism>
<dbReference type="InterPro" id="IPR011993">
    <property type="entry name" value="PH-like_dom_sf"/>
</dbReference>
<sequence>MLGGKKQQFYVQFLGWVETNGLRGTRYTEPVVNDLRRKAKKWKNAPKLTLQVGKKEMKITQDIQDEKKKGKKIKTIKFPIIPSRDITFAHQSFNPADGSPDDIVACIYLGYVPRTQRSVHVHVYRFDSPDTASTFAHFLNHIVSMHAERTAQIERQLIQEGHIEAPTSNSYVAIRERPRTVRPDYRLESSDGMSDRAFYEDSGAESGSFSDEGFPSGSDDIEPDLQSLKDAVPFDSVTDELKARLQLTETKGAAPLLLPPKDYDTIVRRHGDIDKATKRKCLQIPIVGGRLRNGSDESGIEVPSPTSSEGKHNSIDMSDDRINNSAQISSTRTSSRNSYEVYPAKDSPMSPRGSGYEKFRVLSRQTSSASGMSNRSSGTGNYSAPGTPRSATQMYNGKQHIADIPPADYDNDAPILRQKSAAGGYSHRDLTRSMPASMLQQEMDYGYAVVPKRANRLSARSSNNSPAMSPRVDMDYIHPGPPNVRRVNSMYR</sequence>
<evidence type="ECO:0000313" key="3">
    <source>
        <dbReference type="Proteomes" id="UP001164746"/>
    </source>
</evidence>
<protein>
    <submittedName>
        <fullName evidence="2">Uncharacterized protein</fullName>
    </submittedName>
</protein>
<dbReference type="SUPFAM" id="SSF50729">
    <property type="entry name" value="PH domain-like"/>
    <property type="match status" value="1"/>
</dbReference>
<evidence type="ECO:0000256" key="1">
    <source>
        <dbReference type="SAM" id="MobiDB-lite"/>
    </source>
</evidence>
<feature type="compositionally biased region" description="Basic and acidic residues" evidence="1">
    <location>
        <begin position="309"/>
        <end position="322"/>
    </location>
</feature>
<dbReference type="Gene3D" id="2.30.29.30">
    <property type="entry name" value="Pleckstrin-homology domain (PH domain)/Phosphotyrosine-binding domain (PTB)"/>
    <property type="match status" value="1"/>
</dbReference>
<proteinExistence type="predicted"/>
<feature type="region of interest" description="Disordered" evidence="1">
    <location>
        <begin position="456"/>
        <end position="481"/>
    </location>
</feature>
<feature type="region of interest" description="Disordered" evidence="1">
    <location>
        <begin position="183"/>
        <end position="224"/>
    </location>
</feature>
<feature type="compositionally biased region" description="Polar residues" evidence="1">
    <location>
        <begin position="378"/>
        <end position="393"/>
    </location>
</feature>
<feature type="compositionally biased region" description="Low complexity" evidence="1">
    <location>
        <begin position="456"/>
        <end position="467"/>
    </location>
</feature>
<name>A0ABY7E2S4_MYAAR</name>
<dbReference type="PANTHER" id="PTHR41148">
    <property type="entry name" value="LP09875P"/>
    <property type="match status" value="1"/>
</dbReference>
<dbReference type="Proteomes" id="UP001164746">
    <property type="component" value="Chromosome 4"/>
</dbReference>
<feature type="region of interest" description="Disordered" evidence="1">
    <location>
        <begin position="289"/>
        <end position="393"/>
    </location>
</feature>
<keyword evidence="3" id="KW-1185">Reference proteome</keyword>
<feature type="compositionally biased region" description="Basic and acidic residues" evidence="1">
    <location>
        <begin position="183"/>
        <end position="199"/>
    </location>
</feature>
<feature type="compositionally biased region" description="Low complexity" evidence="1">
    <location>
        <begin position="367"/>
        <end position="377"/>
    </location>
</feature>